<evidence type="ECO:0000256" key="2">
    <source>
        <dbReference type="ARBA" id="ARBA00022793"/>
    </source>
</evidence>
<keyword evidence="2" id="KW-0210">Decarboxylase</keyword>
<dbReference type="InterPro" id="IPR036291">
    <property type="entry name" value="NAD(P)-bd_dom_sf"/>
</dbReference>
<dbReference type="PANTHER" id="PTHR43078:SF6">
    <property type="entry name" value="UDP-GLUCURONIC ACID DECARBOXYLASE 1"/>
    <property type="match status" value="1"/>
</dbReference>
<dbReference type="Gene3D" id="3.40.50.720">
    <property type="entry name" value="NAD(P)-binding Rossmann-like Domain"/>
    <property type="match status" value="1"/>
</dbReference>
<dbReference type="Pfam" id="PF01370">
    <property type="entry name" value="Epimerase"/>
    <property type="match status" value="1"/>
</dbReference>
<keyword evidence="4" id="KW-0456">Lyase</keyword>
<protein>
    <recommendedName>
        <fullName evidence="5">NAD-dependent epimerase/dehydratase domain-containing protein</fullName>
    </recommendedName>
</protein>
<keyword evidence="7" id="KW-1185">Reference proteome</keyword>
<dbReference type="GeneID" id="18909330"/>
<dbReference type="HOGENOM" id="CLU_2455462_0_0_1"/>
<dbReference type="Proteomes" id="UP000008370">
    <property type="component" value="Unassembled WGS sequence"/>
</dbReference>
<dbReference type="KEGG" id="pco:PHACADRAFT_165963"/>
<sequence length="89" mass="10148">MTVAQLPDFSKFIWHADIESVSYTTLSRFPPVKHLPPSKRKRILVAGFVGSHLIDRLMALGHEVTVLDNFFTGSNTTVRHWIGQLNFVR</sequence>
<gene>
    <name evidence="6" type="ORF">PHACADRAFT_165963</name>
</gene>
<evidence type="ECO:0000256" key="4">
    <source>
        <dbReference type="ARBA" id="ARBA00023239"/>
    </source>
</evidence>
<dbReference type="EMBL" id="JH930477">
    <property type="protein sequence ID" value="EKM51399.1"/>
    <property type="molecule type" value="Genomic_DNA"/>
</dbReference>
<dbReference type="RefSeq" id="XP_007400540.1">
    <property type="nucleotide sequence ID" value="XM_007400478.1"/>
</dbReference>
<dbReference type="InterPro" id="IPR001509">
    <property type="entry name" value="Epimerase_deHydtase"/>
</dbReference>
<evidence type="ECO:0000256" key="3">
    <source>
        <dbReference type="ARBA" id="ARBA00023027"/>
    </source>
</evidence>
<dbReference type="GO" id="GO:0042732">
    <property type="term" value="P:D-xylose metabolic process"/>
    <property type="evidence" value="ECO:0007669"/>
    <property type="project" value="InterPro"/>
</dbReference>
<dbReference type="PANTHER" id="PTHR43078">
    <property type="entry name" value="UDP-GLUCURONIC ACID DECARBOXYLASE-RELATED"/>
    <property type="match status" value="1"/>
</dbReference>
<comment type="cofactor">
    <cofactor evidence="1">
        <name>NAD(+)</name>
        <dbReference type="ChEBI" id="CHEBI:57540"/>
    </cofactor>
</comment>
<evidence type="ECO:0000313" key="6">
    <source>
        <dbReference type="EMBL" id="EKM51399.1"/>
    </source>
</evidence>
<dbReference type="STRING" id="650164.K5VXS7"/>
<name>K5VXS7_PHACS</name>
<dbReference type="OrthoDB" id="331544at2759"/>
<evidence type="ECO:0000256" key="1">
    <source>
        <dbReference type="ARBA" id="ARBA00001911"/>
    </source>
</evidence>
<evidence type="ECO:0000313" key="7">
    <source>
        <dbReference type="Proteomes" id="UP000008370"/>
    </source>
</evidence>
<dbReference type="AlphaFoldDB" id="K5VXS7"/>
<dbReference type="InterPro" id="IPR044516">
    <property type="entry name" value="UXS-like"/>
</dbReference>
<organism evidence="6 7">
    <name type="scientific">Phanerochaete carnosa (strain HHB-10118-sp)</name>
    <name type="common">White-rot fungus</name>
    <name type="synonym">Peniophora carnosa</name>
    <dbReference type="NCBI Taxonomy" id="650164"/>
    <lineage>
        <taxon>Eukaryota</taxon>
        <taxon>Fungi</taxon>
        <taxon>Dikarya</taxon>
        <taxon>Basidiomycota</taxon>
        <taxon>Agaricomycotina</taxon>
        <taxon>Agaricomycetes</taxon>
        <taxon>Polyporales</taxon>
        <taxon>Phanerochaetaceae</taxon>
        <taxon>Phanerochaete</taxon>
    </lineage>
</organism>
<dbReference type="GO" id="GO:0070403">
    <property type="term" value="F:NAD+ binding"/>
    <property type="evidence" value="ECO:0007669"/>
    <property type="project" value="InterPro"/>
</dbReference>
<reference evidence="6 7" key="1">
    <citation type="journal article" date="2012" name="BMC Genomics">
        <title>Comparative genomics of the white-rot fungi, Phanerochaete carnosa and P. chrysosporium, to elucidate the genetic basis of the distinct wood types they colonize.</title>
        <authorList>
            <person name="Suzuki H."/>
            <person name="MacDonald J."/>
            <person name="Syed K."/>
            <person name="Salamov A."/>
            <person name="Hori C."/>
            <person name="Aerts A."/>
            <person name="Henrissat B."/>
            <person name="Wiebenga A."/>
            <person name="vanKuyk P.A."/>
            <person name="Barry K."/>
            <person name="Lindquist E."/>
            <person name="LaButti K."/>
            <person name="Lapidus A."/>
            <person name="Lucas S."/>
            <person name="Coutinho P."/>
            <person name="Gong Y."/>
            <person name="Samejima M."/>
            <person name="Mahadevan R."/>
            <person name="Abou-Zaid M."/>
            <person name="de Vries R.P."/>
            <person name="Igarashi K."/>
            <person name="Yadav J.S."/>
            <person name="Grigoriev I.V."/>
            <person name="Master E.R."/>
        </authorList>
    </citation>
    <scope>NUCLEOTIDE SEQUENCE [LARGE SCALE GENOMIC DNA]</scope>
    <source>
        <strain evidence="6 7">HHB-10118-sp</strain>
    </source>
</reference>
<accession>K5VXS7</accession>
<dbReference type="SUPFAM" id="SSF51735">
    <property type="entry name" value="NAD(P)-binding Rossmann-fold domains"/>
    <property type="match status" value="1"/>
</dbReference>
<evidence type="ECO:0000259" key="5">
    <source>
        <dbReference type="Pfam" id="PF01370"/>
    </source>
</evidence>
<proteinExistence type="predicted"/>
<keyword evidence="3" id="KW-0520">NAD</keyword>
<dbReference type="GO" id="GO:0005737">
    <property type="term" value="C:cytoplasm"/>
    <property type="evidence" value="ECO:0007669"/>
    <property type="project" value="TreeGrafter"/>
</dbReference>
<feature type="domain" description="NAD-dependent epimerase/dehydratase" evidence="5">
    <location>
        <begin position="46"/>
        <end position="80"/>
    </location>
</feature>
<dbReference type="GO" id="GO:0048040">
    <property type="term" value="F:UDP-glucuronate decarboxylase activity"/>
    <property type="evidence" value="ECO:0007669"/>
    <property type="project" value="TreeGrafter"/>
</dbReference>
<dbReference type="InParanoid" id="K5VXS7"/>